<dbReference type="GO" id="GO:0006545">
    <property type="term" value="P:glycine biosynthetic process"/>
    <property type="evidence" value="ECO:0007669"/>
    <property type="project" value="TreeGrafter"/>
</dbReference>
<dbReference type="InParanoid" id="A0A1E7EYQ0"/>
<evidence type="ECO:0000256" key="2">
    <source>
        <dbReference type="ARBA" id="ARBA00006966"/>
    </source>
</evidence>
<evidence type="ECO:0000259" key="4">
    <source>
        <dbReference type="Pfam" id="PF01212"/>
    </source>
</evidence>
<organism evidence="5 6">
    <name type="scientific">Fragilariopsis cylindrus CCMP1102</name>
    <dbReference type="NCBI Taxonomy" id="635003"/>
    <lineage>
        <taxon>Eukaryota</taxon>
        <taxon>Sar</taxon>
        <taxon>Stramenopiles</taxon>
        <taxon>Ochrophyta</taxon>
        <taxon>Bacillariophyta</taxon>
        <taxon>Bacillariophyceae</taxon>
        <taxon>Bacillariophycidae</taxon>
        <taxon>Bacillariales</taxon>
        <taxon>Bacillariaceae</taxon>
        <taxon>Fragilariopsis</taxon>
    </lineage>
</organism>
<evidence type="ECO:0000256" key="3">
    <source>
        <dbReference type="ARBA" id="ARBA00022898"/>
    </source>
</evidence>
<dbReference type="GO" id="GO:0006567">
    <property type="term" value="P:L-threonine catabolic process"/>
    <property type="evidence" value="ECO:0007669"/>
    <property type="project" value="TreeGrafter"/>
</dbReference>
<evidence type="ECO:0000313" key="5">
    <source>
        <dbReference type="EMBL" id="OEU10964.1"/>
    </source>
</evidence>
<feature type="domain" description="Aromatic amino acid beta-eliminating lyase/threonine aldolase" evidence="4">
    <location>
        <begin position="174"/>
        <end position="274"/>
    </location>
</feature>
<dbReference type="OrthoDB" id="10261951at2759"/>
<dbReference type="Gene3D" id="3.40.640.10">
    <property type="entry name" value="Type I PLP-dependent aspartate aminotransferase-like (Major domain)"/>
    <property type="match status" value="1"/>
</dbReference>
<evidence type="ECO:0000256" key="1">
    <source>
        <dbReference type="ARBA" id="ARBA00001933"/>
    </source>
</evidence>
<dbReference type="PANTHER" id="PTHR48097">
    <property type="entry name" value="L-THREONINE ALDOLASE-RELATED"/>
    <property type="match status" value="1"/>
</dbReference>
<gene>
    <name evidence="5" type="ORF">FRACYDRAFT_246065</name>
</gene>
<keyword evidence="3" id="KW-0663">Pyridoxal phosphate</keyword>
<reference evidence="5 6" key="1">
    <citation type="submission" date="2016-09" db="EMBL/GenBank/DDBJ databases">
        <title>Extensive genetic diversity and differential bi-allelic expression allows diatom success in the polar Southern Ocean.</title>
        <authorList>
            <consortium name="DOE Joint Genome Institute"/>
            <person name="Mock T."/>
            <person name="Otillar R.P."/>
            <person name="Strauss J."/>
            <person name="Dupont C."/>
            <person name="Frickenhaus S."/>
            <person name="Maumus F."/>
            <person name="Mcmullan M."/>
            <person name="Sanges R."/>
            <person name="Schmutz J."/>
            <person name="Toseland A."/>
            <person name="Valas R."/>
            <person name="Veluchamy A."/>
            <person name="Ward B.J."/>
            <person name="Allen A."/>
            <person name="Barry K."/>
            <person name="Falciatore A."/>
            <person name="Ferrante M."/>
            <person name="Fortunato A.E."/>
            <person name="Gloeckner G."/>
            <person name="Gruber A."/>
            <person name="Hipkin R."/>
            <person name="Janech M."/>
            <person name="Kroth P."/>
            <person name="Leese F."/>
            <person name="Lindquist E."/>
            <person name="Lyon B.R."/>
            <person name="Martin J."/>
            <person name="Mayer C."/>
            <person name="Parker M."/>
            <person name="Quesneville H."/>
            <person name="Raymond J."/>
            <person name="Uhlig C."/>
            <person name="Valentin K.U."/>
            <person name="Worden A.Z."/>
            <person name="Armbrust E.V."/>
            <person name="Bowler C."/>
            <person name="Green B."/>
            <person name="Moulton V."/>
            <person name="Van Oosterhout C."/>
            <person name="Grigoriev I."/>
        </authorList>
    </citation>
    <scope>NUCLEOTIDE SEQUENCE [LARGE SCALE GENOMIC DNA]</scope>
    <source>
        <strain evidence="5 6">CCMP1102</strain>
    </source>
</reference>
<dbReference type="InterPro" id="IPR015421">
    <property type="entry name" value="PyrdxlP-dep_Trfase_major"/>
</dbReference>
<comment type="similarity">
    <text evidence="2">Belongs to the threonine aldolase family.</text>
</comment>
<protein>
    <submittedName>
        <fullName evidence="5">Beta_elim_lyase-domain-containing protein</fullName>
    </submittedName>
</protein>
<evidence type="ECO:0000313" key="6">
    <source>
        <dbReference type="Proteomes" id="UP000095751"/>
    </source>
</evidence>
<dbReference type="EMBL" id="KV784369">
    <property type="protein sequence ID" value="OEU10964.1"/>
    <property type="molecule type" value="Genomic_DNA"/>
</dbReference>
<sequence>MQVNRPSRDRSKTVATTTLLLVVLTGVIIISSAVGGRHQDEQNEEKVITMLQSPHPIYSPIEKLQQTIVDCKKFGITEWDIYGDFDKQAGSASSASFLRSFENEISQEFGKEDGVFMPSGGRTSHLLLHEQDGYRELCGLDAIPLPHNDIGLGLGASPLLYQHVQDYFEEQRQNNDNGGKITPWKDIIQLRKFATTHDIKLHCDGARIFEATTATGYSQHNNKLSLAELVDPFDSVYISFYKGLGGMSGAMLLGSKEFCDEARVWLRRFGGNLYTLLPYAISGWAGYKRHWKDITIINNDDDENTNDDNVQQPTMTFQDKKDKLVHIVKELSSSSNNQKSILLFEPSIPEVNMVHCYLRPSKETCELIRDEIINEYNGISIFHRLRPIEEEEEDGVDYVAFQKGYRCKFELSIGESNGNIPTEIWIQAWSAFFNKVTLLSSSGS</sequence>
<accession>A0A1E7EYQ0</accession>
<dbReference type="SUPFAM" id="SSF53383">
    <property type="entry name" value="PLP-dependent transferases"/>
    <property type="match status" value="1"/>
</dbReference>
<dbReference type="InterPro" id="IPR015422">
    <property type="entry name" value="PyrdxlP-dep_Trfase_small"/>
</dbReference>
<keyword evidence="6" id="KW-1185">Reference proteome</keyword>
<comment type="cofactor">
    <cofactor evidence="1">
        <name>pyridoxal 5'-phosphate</name>
        <dbReference type="ChEBI" id="CHEBI:597326"/>
    </cofactor>
</comment>
<dbReference type="InterPro" id="IPR015424">
    <property type="entry name" value="PyrdxlP-dep_Trfase"/>
</dbReference>
<dbReference type="GO" id="GO:0008732">
    <property type="term" value="F:L-allo-threonine aldolase activity"/>
    <property type="evidence" value="ECO:0007669"/>
    <property type="project" value="TreeGrafter"/>
</dbReference>
<dbReference type="PANTHER" id="PTHR48097:SF9">
    <property type="entry name" value="L-THREONINE ALDOLASE"/>
    <property type="match status" value="1"/>
</dbReference>
<dbReference type="AlphaFoldDB" id="A0A1E7EYQ0"/>
<dbReference type="Gene3D" id="3.90.1150.10">
    <property type="entry name" value="Aspartate Aminotransferase, domain 1"/>
    <property type="match status" value="1"/>
</dbReference>
<proteinExistence type="inferred from homology"/>
<dbReference type="Proteomes" id="UP000095751">
    <property type="component" value="Unassembled WGS sequence"/>
</dbReference>
<dbReference type="GO" id="GO:0005829">
    <property type="term" value="C:cytosol"/>
    <property type="evidence" value="ECO:0007669"/>
    <property type="project" value="TreeGrafter"/>
</dbReference>
<dbReference type="KEGG" id="fcy:FRACYDRAFT_246065"/>
<dbReference type="Pfam" id="PF01212">
    <property type="entry name" value="Beta_elim_lyase"/>
    <property type="match status" value="1"/>
</dbReference>
<name>A0A1E7EYQ0_9STRA</name>
<dbReference type="InterPro" id="IPR001597">
    <property type="entry name" value="ArAA_b-elim_lyase/Thr_aldolase"/>
</dbReference>
<keyword evidence="5" id="KW-0456">Lyase</keyword>